<organism evidence="1 2">
    <name type="scientific">Penicillium oxalicum (strain 114-2 / CGMCC 5302)</name>
    <name type="common">Penicillium decumbens</name>
    <dbReference type="NCBI Taxonomy" id="933388"/>
    <lineage>
        <taxon>Eukaryota</taxon>
        <taxon>Fungi</taxon>
        <taxon>Dikarya</taxon>
        <taxon>Ascomycota</taxon>
        <taxon>Pezizomycotina</taxon>
        <taxon>Eurotiomycetes</taxon>
        <taxon>Eurotiomycetidae</taxon>
        <taxon>Eurotiales</taxon>
        <taxon>Aspergillaceae</taxon>
        <taxon>Penicillium</taxon>
    </lineage>
</organism>
<protein>
    <submittedName>
        <fullName evidence="1">Uncharacterized protein</fullName>
    </submittedName>
</protein>
<dbReference type="EMBL" id="KB644412">
    <property type="protein sequence ID" value="EPS29564.1"/>
    <property type="molecule type" value="Genomic_DNA"/>
</dbReference>
<dbReference type="Proteomes" id="UP000019376">
    <property type="component" value="Unassembled WGS sequence"/>
</dbReference>
<dbReference type="AlphaFoldDB" id="S7ZGZ8"/>
<evidence type="ECO:0000313" key="1">
    <source>
        <dbReference type="EMBL" id="EPS29564.1"/>
    </source>
</evidence>
<keyword evidence="2" id="KW-1185">Reference proteome</keyword>
<evidence type="ECO:0000313" key="2">
    <source>
        <dbReference type="Proteomes" id="UP000019376"/>
    </source>
</evidence>
<dbReference type="HOGENOM" id="CLU_2655273_0_0_1"/>
<proteinExistence type="predicted"/>
<gene>
    <name evidence="1" type="ORF">PDE_04514</name>
</gene>
<accession>S7ZGZ8</accession>
<name>S7ZGZ8_PENO1</name>
<reference evidence="1 2" key="1">
    <citation type="journal article" date="2013" name="PLoS ONE">
        <title>Genomic and secretomic analyses reveal unique features of the lignocellulolytic enzyme system of Penicillium decumbens.</title>
        <authorList>
            <person name="Liu G."/>
            <person name="Zhang L."/>
            <person name="Wei X."/>
            <person name="Zou G."/>
            <person name="Qin Y."/>
            <person name="Ma L."/>
            <person name="Li J."/>
            <person name="Zheng H."/>
            <person name="Wang S."/>
            <person name="Wang C."/>
            <person name="Xun L."/>
            <person name="Zhao G.-P."/>
            <person name="Zhou Z."/>
            <person name="Qu Y."/>
        </authorList>
    </citation>
    <scope>NUCLEOTIDE SEQUENCE [LARGE SCALE GENOMIC DNA]</scope>
    <source>
        <strain evidence="2">114-2 / CGMCC 5302</strain>
    </source>
</reference>
<sequence>MAAFQAADLHPDFLNDSFPGTVEADRDVGVFPWDWFLTRHSVRRKDSPVLQGLRFNRRKIPESRPNLCSKSFRLES</sequence>